<dbReference type="EMBL" id="FMBM01000002">
    <property type="protein sequence ID" value="SCC82010.1"/>
    <property type="molecule type" value="Genomic_DNA"/>
</dbReference>
<keyword evidence="2 3" id="KW-0418">Kinase</keyword>
<protein>
    <recommendedName>
        <fullName evidence="2">Anhydro-N-acetylmuramic acid kinase</fullName>
        <ecNumber evidence="2">2.7.1.170</ecNumber>
    </recommendedName>
    <alternativeName>
        <fullName evidence="2">AnhMurNAc kinase</fullName>
    </alternativeName>
</protein>
<dbReference type="PANTHER" id="PTHR30605:SF0">
    <property type="entry name" value="ANHYDRO-N-ACETYLMURAMIC ACID KINASE"/>
    <property type="match status" value="1"/>
</dbReference>
<keyword evidence="2 3" id="KW-0808">Transferase</keyword>
<comment type="similarity">
    <text evidence="2">Belongs to the anhydro-N-acetylmuramic acid kinase family.</text>
</comment>
<evidence type="ECO:0000313" key="6">
    <source>
        <dbReference type="Proteomes" id="UP000182800"/>
    </source>
</evidence>
<evidence type="ECO:0000256" key="2">
    <source>
        <dbReference type="HAMAP-Rule" id="MF_01270"/>
    </source>
</evidence>
<dbReference type="GO" id="GO:0097175">
    <property type="term" value="P:1,6-anhydro-N-acetyl-beta-muramic acid catabolic process"/>
    <property type="evidence" value="ECO:0007669"/>
    <property type="project" value="UniProtKB-UniRule"/>
</dbReference>
<evidence type="ECO:0000313" key="3">
    <source>
        <dbReference type="EMBL" id="KPQ11340.1"/>
    </source>
</evidence>
<keyword evidence="2" id="KW-0547">Nucleotide-binding</keyword>
<dbReference type="PANTHER" id="PTHR30605">
    <property type="entry name" value="ANHYDRO-N-ACETYLMURAMIC ACID KINASE"/>
    <property type="match status" value="1"/>
</dbReference>
<dbReference type="STRING" id="1653334.GA0071312_2984"/>
<dbReference type="InterPro" id="IPR043129">
    <property type="entry name" value="ATPase_NBD"/>
</dbReference>
<feature type="binding site" evidence="2">
    <location>
        <begin position="17"/>
        <end position="24"/>
    </location>
    <ligand>
        <name>ATP</name>
        <dbReference type="ChEBI" id="CHEBI:30616"/>
    </ligand>
</feature>
<keyword evidence="1 2" id="KW-0119">Carbohydrate metabolism</keyword>
<dbReference type="HAMAP" id="MF_01270">
    <property type="entry name" value="AnhMurNAc_kinase"/>
    <property type="match status" value="1"/>
</dbReference>
<dbReference type="PATRIC" id="fig|1653334.4.peg.2436"/>
<reference evidence="3 5" key="1">
    <citation type="submission" date="2015-09" db="EMBL/GenBank/DDBJ databases">
        <title>Identification and resolution of microdiversity through metagenomic sequencing of parallel consortia.</title>
        <authorList>
            <person name="Nelson W.C."/>
            <person name="Romine M.F."/>
            <person name="Lindemann S.R."/>
        </authorList>
    </citation>
    <scope>NUCLEOTIDE SEQUENCE [LARGE SCALE GENOMIC DNA]</scope>
    <source>
        <strain evidence="3">HL-109</strain>
    </source>
</reference>
<sequence>MNAAKPPIRRAIGLMSGTSLDGVDVALIETDGEVIAGFGPTGYRAYTADERAVLARALDEAGGLTDRAARPPALAEAEAVVTRAHADAVAAFLVESGLTRADIEVIGFHGQTVLHRPALGLTVQLGDGAALARAIGIKVVHDLRAADVAAGGQGAPLVPVFHRAIARMAGIAPPLAILNIGGVANVTFIFSDESMLAFDTGPGNALIDDLLRERLGLPYDDAGAIGARGSPEEPLIDWLMRHPYFAATPPKSLDRNWFSHRMVGHLDTPDAAATLTAFTLRSITAALDHAREKPARWIVAGGGARNTALCEALGQHLQTRLTRAEAAGWSGDHLEAQAFAYLAMRALRGLPITYPGTTGVAAPMTGGVLAEPDAEEGNLPEN</sequence>
<dbReference type="Proteomes" id="UP000050497">
    <property type="component" value="Unassembled WGS sequence"/>
</dbReference>
<dbReference type="Proteomes" id="UP000182800">
    <property type="component" value="Unassembled WGS sequence"/>
</dbReference>
<dbReference type="SUPFAM" id="SSF53067">
    <property type="entry name" value="Actin-like ATPase domain"/>
    <property type="match status" value="1"/>
</dbReference>
<evidence type="ECO:0000256" key="1">
    <source>
        <dbReference type="ARBA" id="ARBA00023277"/>
    </source>
</evidence>
<dbReference type="Gene3D" id="3.30.420.40">
    <property type="match status" value="2"/>
</dbReference>
<dbReference type="UniPathway" id="UPA00343"/>
<dbReference type="GO" id="GO:0016773">
    <property type="term" value="F:phosphotransferase activity, alcohol group as acceptor"/>
    <property type="evidence" value="ECO:0007669"/>
    <property type="project" value="UniProtKB-UniRule"/>
</dbReference>
<comment type="function">
    <text evidence="2">Catalyzes the specific phosphorylation of 1,6-anhydro-N-acetylmuramic acid (anhMurNAc) with the simultaneous cleavage of the 1,6-anhydro ring, generating MurNAc-6-P. Is required for the utilization of anhMurNAc either imported from the medium or derived from its own cell wall murein, and thus plays a role in cell wall recycling.</text>
</comment>
<organism evidence="3 5">
    <name type="scientific">Saliniramus fredricksonii</name>
    <dbReference type="NCBI Taxonomy" id="1653334"/>
    <lineage>
        <taxon>Bacteria</taxon>
        <taxon>Pseudomonadati</taxon>
        <taxon>Pseudomonadota</taxon>
        <taxon>Alphaproteobacteria</taxon>
        <taxon>Hyphomicrobiales</taxon>
        <taxon>Salinarimonadaceae</taxon>
        <taxon>Saliniramus</taxon>
    </lineage>
</organism>
<dbReference type="GO" id="GO:0005524">
    <property type="term" value="F:ATP binding"/>
    <property type="evidence" value="ECO:0007669"/>
    <property type="project" value="UniProtKB-UniRule"/>
</dbReference>
<keyword evidence="2" id="KW-0067">ATP-binding</keyword>
<accession>A0A0P7X872</accession>
<dbReference type="UniPathway" id="UPA00544"/>
<dbReference type="NCBIfam" id="NF007141">
    <property type="entry name" value="PRK09585.1-5"/>
    <property type="match status" value="1"/>
</dbReference>
<proteinExistence type="inferred from homology"/>
<reference evidence="4 6" key="2">
    <citation type="submission" date="2016-08" db="EMBL/GenBank/DDBJ databases">
        <authorList>
            <person name="Varghese N."/>
            <person name="Submissions Spin"/>
        </authorList>
    </citation>
    <scope>NUCLEOTIDE SEQUENCE [LARGE SCALE GENOMIC DNA]</scope>
    <source>
        <strain evidence="4 6">HL-109</strain>
    </source>
</reference>
<dbReference type="RefSeq" id="WP_238947236.1">
    <property type="nucleotide sequence ID" value="NZ_FMBM01000002.1"/>
</dbReference>
<comment type="caution">
    <text evidence="3">The sequence shown here is derived from an EMBL/GenBank/DDBJ whole genome shotgun (WGS) entry which is preliminary data.</text>
</comment>
<dbReference type="GO" id="GO:0009254">
    <property type="term" value="P:peptidoglycan turnover"/>
    <property type="evidence" value="ECO:0007669"/>
    <property type="project" value="UniProtKB-UniRule"/>
</dbReference>
<dbReference type="EMBL" id="LJSX01000008">
    <property type="protein sequence ID" value="KPQ11340.1"/>
    <property type="molecule type" value="Genomic_DNA"/>
</dbReference>
<dbReference type="Pfam" id="PF03702">
    <property type="entry name" value="AnmK"/>
    <property type="match status" value="1"/>
</dbReference>
<dbReference type="InterPro" id="IPR005338">
    <property type="entry name" value="Anhydro_N_Ac-Mur_kinase"/>
</dbReference>
<comment type="catalytic activity">
    <reaction evidence="2">
        <text>1,6-anhydro-N-acetyl-beta-muramate + ATP + H2O = N-acetyl-D-muramate 6-phosphate + ADP + H(+)</text>
        <dbReference type="Rhea" id="RHEA:24952"/>
        <dbReference type="ChEBI" id="CHEBI:15377"/>
        <dbReference type="ChEBI" id="CHEBI:15378"/>
        <dbReference type="ChEBI" id="CHEBI:30616"/>
        <dbReference type="ChEBI" id="CHEBI:58690"/>
        <dbReference type="ChEBI" id="CHEBI:58722"/>
        <dbReference type="ChEBI" id="CHEBI:456216"/>
        <dbReference type="EC" id="2.7.1.170"/>
    </reaction>
</comment>
<dbReference type="EC" id="2.7.1.170" evidence="2"/>
<name>A0A0P7X872_9HYPH</name>
<dbReference type="GO" id="GO:0016301">
    <property type="term" value="F:kinase activity"/>
    <property type="evidence" value="ECO:0007669"/>
    <property type="project" value="UniProtKB-KW"/>
</dbReference>
<comment type="pathway">
    <text evidence="2">Cell wall biogenesis; peptidoglycan recycling.</text>
</comment>
<comment type="pathway">
    <text evidence="2">Amino-sugar metabolism; 1,6-anhydro-N-acetylmuramate degradation.</text>
</comment>
<dbReference type="AlphaFoldDB" id="A0A0P7X872"/>
<keyword evidence="6" id="KW-1185">Reference proteome</keyword>
<evidence type="ECO:0000313" key="5">
    <source>
        <dbReference type="Proteomes" id="UP000050497"/>
    </source>
</evidence>
<gene>
    <name evidence="2 3" type="primary">anmK</name>
    <name evidence="4" type="ORF">GA0071312_2984</name>
    <name evidence="3" type="ORF">HLUCCO17_06805</name>
</gene>
<dbReference type="GO" id="GO:0006040">
    <property type="term" value="P:amino sugar metabolic process"/>
    <property type="evidence" value="ECO:0007669"/>
    <property type="project" value="InterPro"/>
</dbReference>
<evidence type="ECO:0000313" key="4">
    <source>
        <dbReference type="EMBL" id="SCC82010.1"/>
    </source>
</evidence>